<keyword evidence="2" id="KW-1185">Reference proteome</keyword>
<name>A0A1M6L8Z5_9FIRM</name>
<proteinExistence type="predicted"/>
<evidence type="ECO:0000313" key="1">
    <source>
        <dbReference type="EMBL" id="SHJ67681.1"/>
    </source>
</evidence>
<accession>A0A1M6L8Z5</accession>
<dbReference type="AlphaFoldDB" id="A0A1M6L8Z5"/>
<evidence type="ECO:0000313" key="2">
    <source>
        <dbReference type="Proteomes" id="UP000184301"/>
    </source>
</evidence>
<organism evidence="1 2">
    <name type="scientific">Hespellia stercorisuis DSM 15480</name>
    <dbReference type="NCBI Taxonomy" id="1121950"/>
    <lineage>
        <taxon>Bacteria</taxon>
        <taxon>Bacillati</taxon>
        <taxon>Bacillota</taxon>
        <taxon>Clostridia</taxon>
        <taxon>Lachnospirales</taxon>
        <taxon>Lachnospiraceae</taxon>
        <taxon>Hespellia</taxon>
    </lineage>
</organism>
<dbReference type="EMBL" id="FQZY01000014">
    <property type="protein sequence ID" value="SHJ67681.1"/>
    <property type="molecule type" value="Genomic_DNA"/>
</dbReference>
<gene>
    <name evidence="1" type="ORF">SAMN02745243_01107</name>
</gene>
<sequence length="201" mass="23407">MKTAFTDQESGKMELLELLKEKYNCEFVMVKNEKYNKQGLINSYSCIAAPKENVNQEFNAVVTSNGQLKDDFSLWLFWNDLIKKGELLIENGDDIETYKVIPEMGVSEKKWDLQCSLNQFIQESNAYLILEIQLKDTIMESEYVNTIETILQKMYNQDISLEVRIDSSDGNIFWQTISPNMEPFSDEYIRDAIETAIDSRF</sequence>
<protein>
    <submittedName>
        <fullName evidence="1">Uncharacterized protein</fullName>
    </submittedName>
</protein>
<dbReference type="RefSeq" id="WP_073106578.1">
    <property type="nucleotide sequence ID" value="NZ_FQZY01000014.1"/>
</dbReference>
<dbReference type="Proteomes" id="UP000184301">
    <property type="component" value="Unassembled WGS sequence"/>
</dbReference>
<reference evidence="1 2" key="1">
    <citation type="submission" date="2016-11" db="EMBL/GenBank/DDBJ databases">
        <authorList>
            <person name="Jaros S."/>
            <person name="Januszkiewicz K."/>
            <person name="Wedrychowicz H."/>
        </authorList>
    </citation>
    <scope>NUCLEOTIDE SEQUENCE [LARGE SCALE GENOMIC DNA]</scope>
    <source>
        <strain evidence="1 2">DSM 15480</strain>
    </source>
</reference>
<dbReference type="STRING" id="1121950.SAMN02745243_01107"/>